<dbReference type="EMBL" id="DTAI01000053">
    <property type="protein sequence ID" value="HGN36246.1"/>
    <property type="molecule type" value="Genomic_DNA"/>
</dbReference>
<evidence type="ECO:0000313" key="2">
    <source>
        <dbReference type="EMBL" id="HGQ17618.1"/>
    </source>
</evidence>
<evidence type="ECO:0000313" key="1">
    <source>
        <dbReference type="EMBL" id="HGN36246.1"/>
    </source>
</evidence>
<reference evidence="1" key="1">
    <citation type="journal article" date="2020" name="mSystems">
        <title>Genome- and Community-Level Interaction Insights into Carbon Utilization and Element Cycling Functions of Hydrothermarchaeota in Hydrothermal Sediment.</title>
        <authorList>
            <person name="Zhou Z."/>
            <person name="Liu Y."/>
            <person name="Xu W."/>
            <person name="Pan J."/>
            <person name="Luo Z.H."/>
            <person name="Li M."/>
        </authorList>
    </citation>
    <scope>NUCLEOTIDE SEQUENCE [LARGE SCALE GENOMIC DNA]</scope>
    <source>
        <strain evidence="1">SpSt-618</strain>
        <strain evidence="2">SpSt-657</strain>
    </source>
</reference>
<protein>
    <submittedName>
        <fullName evidence="1">Uncharacterized protein</fullName>
    </submittedName>
</protein>
<name>A0A7J3I624_9CREN</name>
<proteinExistence type="predicted"/>
<organism evidence="1">
    <name type="scientific">Ignisphaera aggregans</name>
    <dbReference type="NCBI Taxonomy" id="334771"/>
    <lineage>
        <taxon>Archaea</taxon>
        <taxon>Thermoproteota</taxon>
        <taxon>Thermoprotei</taxon>
        <taxon>Desulfurococcales</taxon>
        <taxon>Desulfurococcaceae</taxon>
        <taxon>Ignisphaera</taxon>
    </lineage>
</organism>
<accession>A0A7J3I624</accession>
<dbReference type="EMBL" id="DTBZ01000035">
    <property type="protein sequence ID" value="HGQ17618.1"/>
    <property type="molecule type" value="Genomic_DNA"/>
</dbReference>
<comment type="caution">
    <text evidence="1">The sequence shown here is derived from an EMBL/GenBank/DDBJ whole genome shotgun (WGS) entry which is preliminary data.</text>
</comment>
<gene>
    <name evidence="1" type="ORF">ENT87_01655</name>
    <name evidence="2" type="ORF">ENU30_01360</name>
</gene>
<sequence length="163" mass="18232">MSVGVLEDVAKMLNSLLLDDKVSTALITKVLNEINKLNVSTNYWCNLSSEPYTQDVCDKFKVLMHKLVESSVKNVVVRMMNNEVSLEQDTIGNILTIFAKISEMLKHAILGSVIVYNGRILCRVKKAFHVQHSIALPGYTILIPIEYAVVLASLGYIDLIDTY</sequence>
<dbReference type="AlphaFoldDB" id="A0A7J3I624"/>